<evidence type="ECO:0000256" key="1">
    <source>
        <dbReference type="ARBA" id="ARBA00022688"/>
    </source>
</evidence>
<dbReference type="InterPro" id="IPR027540">
    <property type="entry name" value="Coq4_euk"/>
</dbReference>
<feature type="binding site" evidence="7">
    <location>
        <position position="195"/>
    </location>
    <ligand>
        <name>Zn(2+)</name>
        <dbReference type="ChEBI" id="CHEBI:29105"/>
    </ligand>
</feature>
<comment type="cofactor">
    <cofactor evidence="7">
        <name>Zn(2+)</name>
        <dbReference type="ChEBI" id="CHEBI:29105"/>
    </cofactor>
</comment>
<comment type="similarity">
    <text evidence="7">Belongs to the COQ4 family.</text>
</comment>
<evidence type="ECO:0000256" key="6">
    <source>
        <dbReference type="ARBA" id="ARBA00023239"/>
    </source>
</evidence>
<evidence type="ECO:0000256" key="4">
    <source>
        <dbReference type="ARBA" id="ARBA00023128"/>
    </source>
</evidence>
<evidence type="ECO:0000256" key="7">
    <source>
        <dbReference type="HAMAP-Rule" id="MF_03111"/>
    </source>
</evidence>
<keyword evidence="1 7" id="KW-0831">Ubiquinone biosynthesis</keyword>
<gene>
    <name evidence="9" type="primary">LOC106469382</name>
</gene>
<proteinExistence type="inferred from homology"/>
<keyword evidence="7" id="KW-0479">Metal-binding</keyword>
<keyword evidence="3 7" id="KW-0862">Zinc</keyword>
<evidence type="ECO:0000256" key="3">
    <source>
        <dbReference type="ARBA" id="ARBA00022833"/>
    </source>
</evidence>
<feature type="binding site" evidence="7">
    <location>
        <position position="211"/>
    </location>
    <ligand>
        <name>Zn(2+)</name>
        <dbReference type="ChEBI" id="CHEBI:29105"/>
    </ligand>
</feature>
<feature type="binding site" evidence="7">
    <location>
        <position position="199"/>
    </location>
    <ligand>
        <name>Zn(2+)</name>
        <dbReference type="ChEBI" id="CHEBI:29105"/>
    </ligand>
</feature>
<evidence type="ECO:0000256" key="2">
    <source>
        <dbReference type="ARBA" id="ARBA00022792"/>
    </source>
</evidence>
<organism evidence="8 9">
    <name type="scientific">Limulus polyphemus</name>
    <name type="common">Atlantic horseshoe crab</name>
    <dbReference type="NCBI Taxonomy" id="6850"/>
    <lineage>
        <taxon>Eukaryota</taxon>
        <taxon>Metazoa</taxon>
        <taxon>Ecdysozoa</taxon>
        <taxon>Arthropoda</taxon>
        <taxon>Chelicerata</taxon>
        <taxon>Merostomata</taxon>
        <taxon>Xiphosura</taxon>
        <taxon>Limulidae</taxon>
        <taxon>Limulus</taxon>
    </lineage>
</organism>
<dbReference type="InterPro" id="IPR007715">
    <property type="entry name" value="Coq4"/>
</dbReference>
<dbReference type="PANTHER" id="PTHR12922">
    <property type="entry name" value="UBIQUINONE BIOSYNTHESIS PROTEIN"/>
    <property type="match status" value="1"/>
</dbReference>
<keyword evidence="4 7" id="KW-0496">Mitochondrion</keyword>
<evidence type="ECO:0000313" key="8">
    <source>
        <dbReference type="Proteomes" id="UP000694941"/>
    </source>
</evidence>
<comment type="function">
    <text evidence="7">Lyase that catalyzes the C1-decarboxylation of 4-hydroxy-3-methoxy-5-(all-trans-polyprenyl)benzoic acid into 2-methoxy-6-(all-trans-polyprenyl)phenol during ubiquinone biosynthesis.</text>
</comment>
<accession>A0ABM1TCJ3</accession>
<comment type="subcellular location">
    <subcellularLocation>
        <location evidence="7">Mitochondrion inner membrane</location>
        <topology evidence="7">Peripheral membrane protein</topology>
        <orientation evidence="7">Matrix side</orientation>
    </subcellularLocation>
</comment>
<comment type="pathway">
    <text evidence="7">Cofactor biosynthesis; ubiquinone biosynthesis.</text>
</comment>
<keyword evidence="2 7" id="KW-0999">Mitochondrion inner membrane</keyword>
<comment type="catalytic activity">
    <reaction evidence="7">
        <text>a 4-hydroxy-3-methoxy-5-(all-trans-polyprenyl)benzoate + H(+) = a 2-methoxy-6-(all-trans-polyprenyl)phenol + CO2</text>
        <dbReference type="Rhea" id="RHEA:81179"/>
        <dbReference type="Rhea" id="RHEA-COMP:9551"/>
        <dbReference type="Rhea" id="RHEA-COMP:10931"/>
        <dbReference type="ChEBI" id="CHEBI:15378"/>
        <dbReference type="ChEBI" id="CHEBI:16526"/>
        <dbReference type="ChEBI" id="CHEBI:62731"/>
        <dbReference type="ChEBI" id="CHEBI:84443"/>
        <dbReference type="EC" id="4.1.1.130"/>
    </reaction>
</comment>
<dbReference type="HAMAP" id="MF_03111">
    <property type="entry name" value="Coq4"/>
    <property type="match status" value="1"/>
</dbReference>
<keyword evidence="5 7" id="KW-0472">Membrane</keyword>
<dbReference type="Pfam" id="PF05019">
    <property type="entry name" value="Coq4"/>
    <property type="match status" value="1"/>
</dbReference>
<dbReference type="GeneID" id="106469382"/>
<protein>
    <recommendedName>
        <fullName evidence="7">Ubiquinone biosynthesis protein COQ4 homolog, mitochondrial</fullName>
    </recommendedName>
    <alternativeName>
        <fullName evidence="7">4-hydroxy-3-methoxy-5-polyprenylbenzoate decarboxylase</fullName>
        <ecNumber evidence="7">4.1.1.130</ecNumber>
    </alternativeName>
    <alternativeName>
        <fullName evidence="7">Coenzyme Q biosynthesis protein 4 homolog</fullName>
    </alternativeName>
</protein>
<name>A0ABM1TCJ3_LIMPO</name>
<dbReference type="PANTHER" id="PTHR12922:SF7">
    <property type="entry name" value="UBIQUINONE BIOSYNTHESIS PROTEIN COQ4 HOMOLOG, MITOCHONDRIAL"/>
    <property type="match status" value="1"/>
</dbReference>
<feature type="binding site" evidence="7">
    <location>
        <position position="196"/>
    </location>
    <ligand>
        <name>Zn(2+)</name>
        <dbReference type="ChEBI" id="CHEBI:29105"/>
    </ligand>
</feature>
<reference evidence="9" key="1">
    <citation type="submission" date="2025-08" db="UniProtKB">
        <authorList>
            <consortium name="RefSeq"/>
        </authorList>
    </citation>
    <scope>IDENTIFICATION</scope>
    <source>
        <tissue evidence="9">Muscle</tissue>
    </source>
</reference>
<keyword evidence="8" id="KW-1185">Reference proteome</keyword>
<evidence type="ECO:0000313" key="9">
    <source>
        <dbReference type="RefSeq" id="XP_022253599.1"/>
    </source>
</evidence>
<evidence type="ECO:0000256" key="5">
    <source>
        <dbReference type="ARBA" id="ARBA00023136"/>
    </source>
</evidence>
<dbReference type="RefSeq" id="XP_022253599.1">
    <property type="nucleotide sequence ID" value="XM_022397891.1"/>
</dbReference>
<dbReference type="EC" id="4.1.1.130" evidence="7"/>
<dbReference type="Proteomes" id="UP000694941">
    <property type="component" value="Unplaced"/>
</dbReference>
<sequence>MAVLSFLCRSATCGRDCFQNILSFRLVFNFQVKPKFLAYYSIRCCSTRNSASHDASLSSEEKDNGDEILYPGYIHTSLFQKVLLGVGSAAVALTNPHRGDMVAVMGETTGMMALPQIKQKMEADSEGQDILRERPRINSKTVNIEKLKKFPQDTLGHAYYRFLTENGVSPDSRLPVQFVDDRNLAYVMQRYREVHDLVHTILGMPTNMQGEVAVKWVEAIQTGLPMCVGAAVFGPIRFKKGQRQQYTSTYLPWAIRCGFKSKFLMNIYFERRWEQPLDELRTEFNIEAPPSIPKTLKKAQIIS</sequence>
<keyword evidence="6 7" id="KW-0456">Lyase</keyword>
<comment type="subunit">
    <text evidence="7">Component of a multi-subunit COQ enzyme complex.</text>
</comment>